<feature type="region of interest" description="Disordered" evidence="1">
    <location>
        <begin position="457"/>
        <end position="497"/>
    </location>
</feature>
<evidence type="ECO:0008006" key="4">
    <source>
        <dbReference type="Google" id="ProtNLM"/>
    </source>
</evidence>
<keyword evidence="3" id="KW-1185">Reference proteome</keyword>
<gene>
    <name evidence="2" type="ORF">M2280_004462</name>
</gene>
<sequence>MARLSELARHLIHPDGIVSTGWPSVRNTCNQLGLDFDEWQDGAGRLILAKNAAGKYAADTIVMSVPRQVGKTYLVGAIVLALCINHPNLKVFWTAHLLSTARETFRSMQGIAKMPKVAPHVAQVTRANGNETIQFANGSRIEFNARATGTGRGRTKIDVLVFDEGQHLHSRAVDDLVPTTTASPNPLIFVIGTPPTPENEGEHFTALRQEAIDGESDDTLYIEFSADRGCDPADRDQWRKANPSFPHRTSARAILRLKKTLKTPGAFEREALGIWDEVTRHQAVVSRSVWQELEDVGPNSNVLPDALAVDMSHDRHISIAACWREGDSSHIEEVWAGVDPNAAMAWIVQAVKRKRRMPVVIDSASPASSLIVALRNKRVMVNQTNATDMVKASGAFLDAIQSDLLTHGGQDAVDDALEGARKRPIGTAGGWGWNRKDETVNIAPLVSATLALFGASTTRRSSRSVQTDDDAGQTSSGSTRRSGGRARSSNRRRAVSL</sequence>
<accession>A0ABT6MFW8</accession>
<dbReference type="EMBL" id="JARXVC010000013">
    <property type="protein sequence ID" value="MDH6283219.1"/>
    <property type="molecule type" value="Genomic_DNA"/>
</dbReference>
<reference evidence="2 3" key="1">
    <citation type="submission" date="2023-04" db="EMBL/GenBank/DDBJ databases">
        <title>Forest soil microbial communities from Buena Vista Peninsula, Colon Province, Panama.</title>
        <authorList>
            <person name="Bouskill N."/>
        </authorList>
    </citation>
    <scope>NUCLEOTIDE SEQUENCE [LARGE SCALE GENOMIC DNA]</scope>
    <source>
        <strain evidence="2 3">CFH S0262</strain>
    </source>
</reference>
<proteinExistence type="predicted"/>
<name>A0ABT6MFW8_9NOCA</name>
<protein>
    <recommendedName>
        <fullName evidence="4">Terminase</fullName>
    </recommendedName>
</protein>
<dbReference type="Pfam" id="PF03237">
    <property type="entry name" value="Terminase_6N"/>
    <property type="match status" value="1"/>
</dbReference>
<dbReference type="InterPro" id="IPR027417">
    <property type="entry name" value="P-loop_NTPase"/>
</dbReference>
<dbReference type="Proteomes" id="UP001160334">
    <property type="component" value="Unassembled WGS sequence"/>
</dbReference>
<evidence type="ECO:0000313" key="3">
    <source>
        <dbReference type="Proteomes" id="UP001160334"/>
    </source>
</evidence>
<feature type="compositionally biased region" description="Basic residues" evidence="1">
    <location>
        <begin position="482"/>
        <end position="497"/>
    </location>
</feature>
<evidence type="ECO:0000256" key="1">
    <source>
        <dbReference type="SAM" id="MobiDB-lite"/>
    </source>
</evidence>
<organism evidence="2 3">
    <name type="scientific">Prescottella agglutinans</name>
    <dbReference type="NCBI Taxonomy" id="1644129"/>
    <lineage>
        <taxon>Bacteria</taxon>
        <taxon>Bacillati</taxon>
        <taxon>Actinomycetota</taxon>
        <taxon>Actinomycetes</taxon>
        <taxon>Mycobacteriales</taxon>
        <taxon>Nocardiaceae</taxon>
        <taxon>Prescottella</taxon>
    </lineage>
</organism>
<comment type="caution">
    <text evidence="2">The sequence shown here is derived from an EMBL/GenBank/DDBJ whole genome shotgun (WGS) entry which is preliminary data.</text>
</comment>
<evidence type="ECO:0000313" key="2">
    <source>
        <dbReference type="EMBL" id="MDH6283219.1"/>
    </source>
</evidence>
<dbReference type="Gene3D" id="3.40.50.300">
    <property type="entry name" value="P-loop containing nucleotide triphosphate hydrolases"/>
    <property type="match status" value="1"/>
</dbReference>
<dbReference type="RefSeq" id="WP_280762494.1">
    <property type="nucleotide sequence ID" value="NZ_JARXVC010000013.1"/>
</dbReference>